<dbReference type="Pfam" id="PF00149">
    <property type="entry name" value="Metallophos"/>
    <property type="match status" value="1"/>
</dbReference>
<feature type="domain" description="Calcineurin-like phosphoesterase" evidence="1">
    <location>
        <begin position="15"/>
        <end position="243"/>
    </location>
</feature>
<keyword evidence="3" id="KW-1185">Reference proteome</keyword>
<dbReference type="InterPro" id="IPR029052">
    <property type="entry name" value="Metallo-depent_PP-like"/>
</dbReference>
<dbReference type="STRING" id="573413.Spirs_2640"/>
<proteinExistence type="predicted"/>
<reference evidence="2 3" key="1">
    <citation type="journal article" date="2010" name="Stand. Genomic Sci.">
        <title>Complete genome sequence of Spirochaeta smaragdinae type strain (SEBR 4228).</title>
        <authorList>
            <person name="Mavromatis K."/>
            <person name="Yasawong M."/>
            <person name="Chertkov O."/>
            <person name="Lapidus A."/>
            <person name="Lucas S."/>
            <person name="Nolan M."/>
            <person name="Del Rio T.G."/>
            <person name="Tice H."/>
            <person name="Cheng J.F."/>
            <person name="Pitluck S."/>
            <person name="Liolios K."/>
            <person name="Ivanova N."/>
            <person name="Tapia R."/>
            <person name="Han C."/>
            <person name="Bruce D."/>
            <person name="Goodwin L."/>
            <person name="Pati A."/>
            <person name="Chen A."/>
            <person name="Palaniappan K."/>
            <person name="Land M."/>
            <person name="Hauser L."/>
            <person name="Chang Y.J."/>
            <person name="Jeffries C.D."/>
            <person name="Detter J.C."/>
            <person name="Rohde M."/>
            <person name="Brambilla E."/>
            <person name="Spring S."/>
            <person name="Goker M."/>
            <person name="Sikorski J."/>
            <person name="Woyke T."/>
            <person name="Bristow J."/>
            <person name="Eisen J.A."/>
            <person name="Markowitz V."/>
            <person name="Hugenholtz P."/>
            <person name="Klenk H.P."/>
            <person name="Kyrpides N.C."/>
        </authorList>
    </citation>
    <scope>NUCLEOTIDE SEQUENCE [LARGE SCALE GENOMIC DNA]</scope>
    <source>
        <strain evidence="3">DSM 11293 / JCM 15392 / SEBR 4228</strain>
    </source>
</reference>
<gene>
    <name evidence="2" type="ordered locus">Spirs_2640</name>
</gene>
<dbReference type="Gene3D" id="3.60.21.10">
    <property type="match status" value="1"/>
</dbReference>
<dbReference type="eggNOG" id="COG1409">
    <property type="taxonomic scope" value="Bacteria"/>
</dbReference>
<evidence type="ECO:0000259" key="1">
    <source>
        <dbReference type="Pfam" id="PF00149"/>
    </source>
</evidence>
<dbReference type="GO" id="GO:0016788">
    <property type="term" value="F:hydrolase activity, acting on ester bonds"/>
    <property type="evidence" value="ECO:0007669"/>
    <property type="project" value="TreeGrafter"/>
</dbReference>
<dbReference type="Proteomes" id="UP000002318">
    <property type="component" value="Chromosome"/>
</dbReference>
<name>E1R4K8_SEDSS</name>
<accession>E1R4K8</accession>
<dbReference type="EMBL" id="CP002116">
    <property type="protein sequence ID" value="ADK81749.1"/>
    <property type="molecule type" value="Genomic_DNA"/>
</dbReference>
<dbReference type="HOGENOM" id="CLU_803885_0_0_12"/>
<dbReference type="SUPFAM" id="SSF56300">
    <property type="entry name" value="Metallo-dependent phosphatases"/>
    <property type="match status" value="1"/>
</dbReference>
<protein>
    <submittedName>
        <fullName evidence="2">Metallophosphoesterase</fullName>
    </submittedName>
</protein>
<evidence type="ECO:0000313" key="2">
    <source>
        <dbReference type="EMBL" id="ADK81749.1"/>
    </source>
</evidence>
<sequence length="345" mass="39813">MERISFFCDTAELSLMQVTDLHLALRYPLKRFFLHKLARLVKTEDPQLLINSGDFFCRRKITSPVPIIRLFDHYIGTYVPWTFAWGNHDLEIGRKGREDRLFEKVEKALLRSNHCLYAKSSIPRPSSTGGDAFTGGNFVIEIFQRGEEKPSWQIFILNSGRKQHITKEVSAAMEEEICRYERSVPGICFFHRPIKETDKAMKRGFFKGAGGERADCGNENGRLHAELKDLGTIKACFYGHDHVNNFFFRKNGIAYVYGRKTLPFAYGSSSLSNLDRSRQKDPRTIAWGFLMIKLPLSQKAFQEAPAIEITSILENRETEYRWQVPLKGTQRKAETFEEMNITMTC</sequence>
<dbReference type="AlphaFoldDB" id="E1R4K8"/>
<organism evidence="2 3">
    <name type="scientific">Sediminispirochaeta smaragdinae (strain DSM 11293 / JCM 15392 / SEBR 4228)</name>
    <name type="common">Spirochaeta smaragdinae</name>
    <dbReference type="NCBI Taxonomy" id="573413"/>
    <lineage>
        <taxon>Bacteria</taxon>
        <taxon>Pseudomonadati</taxon>
        <taxon>Spirochaetota</taxon>
        <taxon>Spirochaetia</taxon>
        <taxon>Spirochaetales</taxon>
        <taxon>Spirochaetaceae</taxon>
        <taxon>Sediminispirochaeta</taxon>
    </lineage>
</organism>
<dbReference type="GO" id="GO:0005737">
    <property type="term" value="C:cytoplasm"/>
    <property type="evidence" value="ECO:0007669"/>
    <property type="project" value="TreeGrafter"/>
</dbReference>
<dbReference type="OrthoDB" id="9816081at2"/>
<dbReference type="KEGG" id="ssm:Spirs_2640"/>
<dbReference type="PANTHER" id="PTHR32440">
    <property type="entry name" value="PHOSPHATASE DCR2-RELATED-RELATED"/>
    <property type="match status" value="1"/>
</dbReference>
<evidence type="ECO:0000313" key="3">
    <source>
        <dbReference type="Proteomes" id="UP000002318"/>
    </source>
</evidence>
<dbReference type="InterPro" id="IPR004843">
    <property type="entry name" value="Calcineurin-like_PHP"/>
</dbReference>